<feature type="region of interest" description="Disordered" evidence="1">
    <location>
        <begin position="1"/>
        <end position="20"/>
    </location>
</feature>
<protein>
    <recommendedName>
        <fullName evidence="4">SprT-like domain-containing protein</fullName>
    </recommendedName>
</protein>
<keyword evidence="3" id="KW-1185">Reference proteome</keyword>
<evidence type="ECO:0000313" key="3">
    <source>
        <dbReference type="Proteomes" id="UP000838763"/>
    </source>
</evidence>
<sequence>MSDGARRVSHSDGSDFVPKRPKFGSASVTVGGAGPSRVLTPSPIVPAQVTPTRELAFFVRPYNISHSKAVPMGDEYDREFNTPGSDPMIITAACQFQPAPVDLHLLHEIIHSYLFIVCGLKARREGGHTEGFRQIATMIDKWAGPEHLRLQEMEADLGSYLTDQSKPATTQVVLQRPVMEQTFQHQPAQQPSQWGGHFPDEMHGDTRTTRYSSLNPSANMPKA</sequence>
<feature type="compositionally biased region" description="Polar residues" evidence="1">
    <location>
        <begin position="183"/>
        <end position="193"/>
    </location>
</feature>
<evidence type="ECO:0000313" key="2">
    <source>
        <dbReference type="EMBL" id="CAI4219355.1"/>
    </source>
</evidence>
<evidence type="ECO:0008006" key="4">
    <source>
        <dbReference type="Google" id="ProtNLM"/>
    </source>
</evidence>
<organism evidence="2 3">
    <name type="scientific">Parascedosporium putredinis</name>
    <dbReference type="NCBI Taxonomy" id="1442378"/>
    <lineage>
        <taxon>Eukaryota</taxon>
        <taxon>Fungi</taxon>
        <taxon>Dikarya</taxon>
        <taxon>Ascomycota</taxon>
        <taxon>Pezizomycotina</taxon>
        <taxon>Sordariomycetes</taxon>
        <taxon>Hypocreomycetidae</taxon>
        <taxon>Microascales</taxon>
        <taxon>Microascaceae</taxon>
        <taxon>Parascedosporium</taxon>
    </lineage>
</organism>
<proteinExistence type="predicted"/>
<dbReference type="OrthoDB" id="5236983at2759"/>
<dbReference type="AlphaFoldDB" id="A0A9P1MDX5"/>
<dbReference type="Proteomes" id="UP000838763">
    <property type="component" value="Unassembled WGS sequence"/>
</dbReference>
<feature type="compositionally biased region" description="Basic and acidic residues" evidence="1">
    <location>
        <begin position="1"/>
        <end position="13"/>
    </location>
</feature>
<comment type="caution">
    <text evidence="2">The sequence shown here is derived from an EMBL/GenBank/DDBJ whole genome shotgun (WGS) entry which is preliminary data.</text>
</comment>
<evidence type="ECO:0000256" key="1">
    <source>
        <dbReference type="SAM" id="MobiDB-lite"/>
    </source>
</evidence>
<feature type="region of interest" description="Disordered" evidence="1">
    <location>
        <begin position="183"/>
        <end position="223"/>
    </location>
</feature>
<dbReference type="EMBL" id="CALLCH030000019">
    <property type="protein sequence ID" value="CAI4219355.1"/>
    <property type="molecule type" value="Genomic_DNA"/>
</dbReference>
<feature type="compositionally biased region" description="Basic and acidic residues" evidence="1">
    <location>
        <begin position="198"/>
        <end position="208"/>
    </location>
</feature>
<reference evidence="2" key="1">
    <citation type="submission" date="2022-11" db="EMBL/GenBank/DDBJ databases">
        <authorList>
            <person name="Scott C."/>
            <person name="Bruce N."/>
        </authorList>
    </citation>
    <scope>NUCLEOTIDE SEQUENCE</scope>
</reference>
<name>A0A9P1MDX5_9PEZI</name>
<gene>
    <name evidence="2" type="ORF">PPNO1_LOCUS8921</name>
</gene>
<accession>A0A9P1MDX5</accession>
<feature type="compositionally biased region" description="Polar residues" evidence="1">
    <location>
        <begin position="209"/>
        <end position="223"/>
    </location>
</feature>